<evidence type="ECO:0000256" key="1">
    <source>
        <dbReference type="ARBA" id="ARBA00004430"/>
    </source>
</evidence>
<dbReference type="Gene3D" id="2.30.29.170">
    <property type="match status" value="1"/>
</dbReference>
<dbReference type="GO" id="GO:0043014">
    <property type="term" value="F:alpha-tubulin binding"/>
    <property type="evidence" value="ECO:0007669"/>
    <property type="project" value="TreeGrafter"/>
</dbReference>
<comment type="subcellular location">
    <subcellularLocation>
        <location evidence="1">Cytoplasm</location>
        <location evidence="1">Cytoskeleton</location>
        <location evidence="1">Cilium axoneme</location>
    </subcellularLocation>
</comment>
<protein>
    <submittedName>
        <fullName evidence="7">EF-hand domain-containing family member C2</fullName>
    </submittedName>
</protein>
<evidence type="ECO:0000259" key="6">
    <source>
        <dbReference type="PROSITE" id="PS51336"/>
    </source>
</evidence>
<evidence type="ECO:0000256" key="3">
    <source>
        <dbReference type="ARBA" id="ARBA00022737"/>
    </source>
</evidence>
<evidence type="ECO:0000256" key="2">
    <source>
        <dbReference type="ARBA" id="ARBA00022490"/>
    </source>
</evidence>
<reference evidence="7" key="1">
    <citation type="journal article" date="2014" name="PLoS ONE">
        <title>Transcriptome-Based Identification of ABC Transporters in the Western Tarnished Plant Bug Lygus hesperus.</title>
        <authorList>
            <person name="Hull J.J."/>
            <person name="Chaney K."/>
            <person name="Geib S.M."/>
            <person name="Fabrick J.A."/>
            <person name="Brent C.S."/>
            <person name="Walsh D."/>
            <person name="Lavine L.C."/>
        </authorList>
    </citation>
    <scope>NUCLEOTIDE SEQUENCE</scope>
</reference>
<keyword evidence="5" id="KW-0966">Cell projection</keyword>
<dbReference type="PROSITE" id="PS51336">
    <property type="entry name" value="DM10"/>
    <property type="match status" value="1"/>
</dbReference>
<dbReference type="GO" id="GO:0007052">
    <property type="term" value="P:mitotic spindle organization"/>
    <property type="evidence" value="ECO:0007669"/>
    <property type="project" value="TreeGrafter"/>
</dbReference>
<organism evidence="7">
    <name type="scientific">Lygus hesperus</name>
    <name type="common">Western plant bug</name>
    <dbReference type="NCBI Taxonomy" id="30085"/>
    <lineage>
        <taxon>Eukaryota</taxon>
        <taxon>Metazoa</taxon>
        <taxon>Ecdysozoa</taxon>
        <taxon>Arthropoda</taxon>
        <taxon>Hexapoda</taxon>
        <taxon>Insecta</taxon>
        <taxon>Pterygota</taxon>
        <taxon>Neoptera</taxon>
        <taxon>Paraneoptera</taxon>
        <taxon>Hemiptera</taxon>
        <taxon>Heteroptera</taxon>
        <taxon>Panheteroptera</taxon>
        <taxon>Cimicomorpha</taxon>
        <taxon>Miridae</taxon>
        <taxon>Mirini</taxon>
        <taxon>Lygus</taxon>
    </lineage>
</organism>
<evidence type="ECO:0000256" key="5">
    <source>
        <dbReference type="ARBA" id="ARBA00023273"/>
    </source>
</evidence>
<dbReference type="PANTHER" id="PTHR12086:SF15">
    <property type="entry name" value="DM10 DOMAIN-CONTAINING PROTEIN"/>
    <property type="match status" value="1"/>
</dbReference>
<evidence type="ECO:0000256" key="4">
    <source>
        <dbReference type="ARBA" id="ARBA00023212"/>
    </source>
</evidence>
<dbReference type="InterPro" id="IPR040193">
    <property type="entry name" value="EFHC1/EFHC2/EFHB"/>
</dbReference>
<dbReference type="GO" id="GO:0000281">
    <property type="term" value="P:mitotic cytokinesis"/>
    <property type="evidence" value="ECO:0007669"/>
    <property type="project" value="TreeGrafter"/>
</dbReference>
<sequence>MRLDNDKYEDAIRRFVLAVYPIDDTIAIFEPVIRNSGIVGGKFLQKQRVNTEDSKINSNISKGKSKFYTANDFYVGAHVVINSFPFVLLSSDEHSLRYMEHNA</sequence>
<dbReference type="SMART" id="SM00676">
    <property type="entry name" value="DM10"/>
    <property type="match status" value="1"/>
</dbReference>
<dbReference type="GO" id="GO:0072686">
    <property type="term" value="C:mitotic spindle"/>
    <property type="evidence" value="ECO:0007669"/>
    <property type="project" value="TreeGrafter"/>
</dbReference>
<proteinExistence type="predicted"/>
<accession>A0A0A9WVS8</accession>
<dbReference type="Pfam" id="PF06565">
    <property type="entry name" value="DM10_dom"/>
    <property type="match status" value="1"/>
</dbReference>
<dbReference type="EMBL" id="GBHO01032078">
    <property type="protein sequence ID" value="JAG11526.1"/>
    <property type="molecule type" value="Transcribed_RNA"/>
</dbReference>
<dbReference type="GO" id="GO:0005930">
    <property type="term" value="C:axoneme"/>
    <property type="evidence" value="ECO:0007669"/>
    <property type="project" value="UniProtKB-SubCell"/>
</dbReference>
<dbReference type="GO" id="GO:0060285">
    <property type="term" value="P:cilium-dependent cell motility"/>
    <property type="evidence" value="ECO:0007669"/>
    <property type="project" value="TreeGrafter"/>
</dbReference>
<keyword evidence="2" id="KW-0963">Cytoplasm</keyword>
<dbReference type="AlphaFoldDB" id="A0A0A9WVS8"/>
<evidence type="ECO:0000313" key="7">
    <source>
        <dbReference type="EMBL" id="JAG11526.1"/>
    </source>
</evidence>
<dbReference type="FunFam" id="2.30.29.170:FF:000002">
    <property type="entry name" value="EF-hand domain (C-terminal) containing 1"/>
    <property type="match status" value="1"/>
</dbReference>
<keyword evidence="4" id="KW-0206">Cytoskeleton</keyword>
<dbReference type="PANTHER" id="PTHR12086">
    <property type="entry name" value="EF-HAND DOMAIN C-TERMINAL CONTAINING PROTEIN"/>
    <property type="match status" value="1"/>
</dbReference>
<reference evidence="7" key="2">
    <citation type="submission" date="2014-07" db="EMBL/GenBank/DDBJ databases">
        <authorList>
            <person name="Hull J."/>
        </authorList>
    </citation>
    <scope>NUCLEOTIDE SEQUENCE</scope>
</reference>
<name>A0A0A9WVS8_LYGHE</name>
<feature type="domain" description="DM10" evidence="6">
    <location>
        <begin position="1"/>
        <end position="103"/>
    </location>
</feature>
<gene>
    <name evidence="7" type="primary">efhc2_12</name>
    <name evidence="7" type="ORF">CM83_100182</name>
</gene>
<dbReference type="InterPro" id="IPR006602">
    <property type="entry name" value="DM10_dom"/>
</dbReference>
<keyword evidence="3" id="KW-0677">Repeat</keyword>